<dbReference type="RefSeq" id="WP_045082450.1">
    <property type="nucleotide sequence ID" value="NZ_JZSX01000001.1"/>
</dbReference>
<dbReference type="AlphaFoldDB" id="A0A855SEM1"/>
<organism evidence="2 3">
    <name type="scientific">Photobacterium angustum</name>
    <dbReference type="NCBI Taxonomy" id="661"/>
    <lineage>
        <taxon>Bacteria</taxon>
        <taxon>Pseudomonadati</taxon>
        <taxon>Pseudomonadota</taxon>
        <taxon>Gammaproteobacteria</taxon>
        <taxon>Vibrionales</taxon>
        <taxon>Vibrionaceae</taxon>
        <taxon>Photobacterium</taxon>
    </lineage>
</organism>
<comment type="caution">
    <text evidence="2">The sequence shown here is derived from an EMBL/GenBank/DDBJ whole genome shotgun (WGS) entry which is preliminary data.</text>
</comment>
<dbReference type="Proteomes" id="UP000241440">
    <property type="component" value="Unassembled WGS sequence"/>
</dbReference>
<keyword evidence="1" id="KW-0472">Membrane</keyword>
<dbReference type="Pfam" id="PF16080">
    <property type="entry name" value="Phage_holin_2_3"/>
    <property type="match status" value="1"/>
</dbReference>
<gene>
    <name evidence="2" type="ORF">C0W41_05650</name>
</gene>
<dbReference type="GeneID" id="61230101"/>
<accession>A0A855SEM1</accession>
<feature type="transmembrane region" description="Helical" evidence="1">
    <location>
        <begin position="32"/>
        <end position="49"/>
    </location>
</feature>
<evidence type="ECO:0008006" key="4">
    <source>
        <dbReference type="Google" id="ProtNLM"/>
    </source>
</evidence>
<dbReference type="InterPro" id="IPR032118">
    <property type="entry name" value="Phage_holin_HP1"/>
</dbReference>
<sequence>MNDVYDRITSAVAYLMSAIGVLVSSISLEDWYFLSSIAIGVVMLGLNIWHKRVMQRIAKEKGIFLNEQN</sequence>
<reference evidence="2 3" key="1">
    <citation type="submission" date="2018-01" db="EMBL/GenBank/DDBJ databases">
        <title>Whole genome sequencing of Histamine producing bacteria.</title>
        <authorList>
            <person name="Butler K."/>
        </authorList>
    </citation>
    <scope>NUCLEOTIDE SEQUENCE [LARGE SCALE GENOMIC DNA]</scope>
    <source>
        <strain evidence="2 3">A2-1</strain>
    </source>
</reference>
<proteinExistence type="predicted"/>
<evidence type="ECO:0000256" key="1">
    <source>
        <dbReference type="SAM" id="Phobius"/>
    </source>
</evidence>
<evidence type="ECO:0000313" key="2">
    <source>
        <dbReference type="EMBL" id="PSX08574.1"/>
    </source>
</evidence>
<name>A0A855SEM1_PHOAN</name>
<dbReference type="EMBL" id="PYOY01000002">
    <property type="protein sequence ID" value="PSX08574.1"/>
    <property type="molecule type" value="Genomic_DNA"/>
</dbReference>
<keyword evidence="1" id="KW-0812">Transmembrane</keyword>
<feature type="transmembrane region" description="Helical" evidence="1">
    <location>
        <begin position="7"/>
        <end position="26"/>
    </location>
</feature>
<keyword evidence="1" id="KW-1133">Transmembrane helix</keyword>
<evidence type="ECO:0000313" key="3">
    <source>
        <dbReference type="Proteomes" id="UP000241440"/>
    </source>
</evidence>
<protein>
    <recommendedName>
        <fullName evidence="4">Holin</fullName>
    </recommendedName>
</protein>